<dbReference type="Pfam" id="PF07637">
    <property type="entry name" value="PSD5"/>
    <property type="match status" value="1"/>
</dbReference>
<dbReference type="InterPro" id="IPR011478">
    <property type="entry name" value="DUF1585"/>
</dbReference>
<dbReference type="EMBL" id="FWZT01000002">
    <property type="protein sequence ID" value="SME97653.1"/>
    <property type="molecule type" value="Genomic_DNA"/>
</dbReference>
<sequence length="531" mass="59429">MKILYETSRLLIGLAVVFMILACSRNPFKPLPISKGEATVKDQDEGLSIPQPHALRKASREQVVSAIEEVFGMRPDLQSSDEARIRGLTSLGTGISIFSIASSTELHNKALSITAEYTGTQSFQSQCDCIKSQFDECAVRTGKQVGEKLFRRPLTEVEMSRYNQIVRDVIGKENQNLCDGISQGLAYFLQSPKFLYLSPLVGNASYSVAQFLSVFLKDKVIDEEIFDLARRGKLSDRESIDSFVDKLIASKDFEERFKNIFREIFGVSRLAKLADSQASSRDLIVAMEREIDDFISLNMLNGSFYDIYLGDQTRITQPLEDFYGKTIAGTSEVISLPKNQNRLGIATLPGFMKLLAHVDKTSPTLRGSFILESFMCETIPPPPSDEEVVLPEGDEFNTMRDRLEVHGTQEACAICHKKMDPIGLAFEVFDQEGRFRNQENGFPIITKDSFDDVSFDGPADLMKELSKKPESRSCLVKKMLAIATGLEPDSNSDEWIKALTKKSEKSSYTLKDLISEIAKEIANKINEEQKS</sequence>
<evidence type="ECO:0000259" key="3">
    <source>
        <dbReference type="Pfam" id="PF07631"/>
    </source>
</evidence>
<protein>
    <recommendedName>
        <fullName evidence="7">DUF1588 domain-containing protein</fullName>
    </recommendedName>
</protein>
<dbReference type="OrthoDB" id="127185at2"/>
<dbReference type="InterPro" id="IPR013042">
    <property type="entry name" value="DUF1592"/>
</dbReference>
<dbReference type="PROSITE" id="PS51257">
    <property type="entry name" value="PROKAR_LIPOPROTEIN"/>
    <property type="match status" value="1"/>
</dbReference>
<gene>
    <name evidence="5" type="ORF">SAMN06296036_102376</name>
</gene>
<reference evidence="6" key="1">
    <citation type="submission" date="2017-04" db="EMBL/GenBank/DDBJ databases">
        <authorList>
            <person name="Varghese N."/>
            <person name="Submissions S."/>
        </authorList>
    </citation>
    <scope>NUCLEOTIDE SEQUENCE [LARGE SCALE GENOMIC DNA]</scope>
    <source>
        <strain evidence="6">RKEM611</strain>
    </source>
</reference>
<evidence type="ECO:0000259" key="4">
    <source>
        <dbReference type="Pfam" id="PF07637"/>
    </source>
</evidence>
<evidence type="ECO:0000313" key="5">
    <source>
        <dbReference type="EMBL" id="SME97653.1"/>
    </source>
</evidence>
<dbReference type="Proteomes" id="UP000192907">
    <property type="component" value="Unassembled WGS sequence"/>
</dbReference>
<organism evidence="5 6">
    <name type="scientific">Pseudobacteriovorax antillogorgiicola</name>
    <dbReference type="NCBI Taxonomy" id="1513793"/>
    <lineage>
        <taxon>Bacteria</taxon>
        <taxon>Pseudomonadati</taxon>
        <taxon>Bdellovibrionota</taxon>
        <taxon>Oligoflexia</taxon>
        <taxon>Oligoflexales</taxon>
        <taxon>Pseudobacteriovoracaceae</taxon>
        <taxon>Pseudobacteriovorax</taxon>
    </lineage>
</organism>
<evidence type="ECO:0000259" key="1">
    <source>
        <dbReference type="Pfam" id="PF07624"/>
    </source>
</evidence>
<evidence type="ECO:0000313" key="6">
    <source>
        <dbReference type="Proteomes" id="UP000192907"/>
    </source>
</evidence>
<accession>A0A1Y6BD00</accession>
<evidence type="ECO:0008006" key="7">
    <source>
        <dbReference type="Google" id="ProtNLM"/>
    </source>
</evidence>
<name>A0A1Y6BD00_9BACT</name>
<dbReference type="STRING" id="1513793.SAMN06296036_102376"/>
<proteinExistence type="predicted"/>
<dbReference type="InterPro" id="IPR013039">
    <property type="entry name" value="DUF1588"/>
</dbReference>
<dbReference type="AlphaFoldDB" id="A0A1Y6BD00"/>
<dbReference type="RefSeq" id="WP_132315028.1">
    <property type="nucleotide sequence ID" value="NZ_FWZT01000002.1"/>
</dbReference>
<dbReference type="Pfam" id="PF07624">
    <property type="entry name" value="PSD2"/>
    <property type="match status" value="1"/>
</dbReference>
<feature type="domain" description="DUF1588" evidence="2">
    <location>
        <begin position="342"/>
        <end position="439"/>
    </location>
</feature>
<feature type="domain" description="DUF1595" evidence="4">
    <location>
        <begin position="143"/>
        <end position="197"/>
    </location>
</feature>
<feature type="domain" description="DUF1592" evidence="3">
    <location>
        <begin position="205"/>
        <end position="324"/>
    </location>
</feature>
<dbReference type="Pfam" id="PF07631">
    <property type="entry name" value="PSD4"/>
    <property type="match status" value="1"/>
</dbReference>
<keyword evidence="6" id="KW-1185">Reference proteome</keyword>
<evidence type="ECO:0000259" key="2">
    <source>
        <dbReference type="Pfam" id="PF07627"/>
    </source>
</evidence>
<dbReference type="InterPro" id="IPR013043">
    <property type="entry name" value="DUF1595"/>
</dbReference>
<feature type="domain" description="DUF1585" evidence="1">
    <location>
        <begin position="454"/>
        <end position="519"/>
    </location>
</feature>
<dbReference type="Pfam" id="PF07627">
    <property type="entry name" value="PSCyt3"/>
    <property type="match status" value="1"/>
</dbReference>